<dbReference type="RefSeq" id="WP_171268111.1">
    <property type="nucleotide sequence ID" value="NZ_CP039543.1"/>
</dbReference>
<gene>
    <name evidence="2" type="ORF">E8L03_18170</name>
</gene>
<name>A0ABX6NJA6_9BACT</name>
<dbReference type="SMART" id="SM00052">
    <property type="entry name" value="EAL"/>
    <property type="match status" value="1"/>
</dbReference>
<accession>A0ABX6NJA6</accession>
<dbReference type="InterPro" id="IPR052340">
    <property type="entry name" value="RNase_Y/CdgJ"/>
</dbReference>
<evidence type="ECO:0000259" key="1">
    <source>
        <dbReference type="PROSITE" id="PS51833"/>
    </source>
</evidence>
<dbReference type="SUPFAM" id="SSF109604">
    <property type="entry name" value="HD-domain/PDEase-like"/>
    <property type="match status" value="1"/>
</dbReference>
<sequence>MQQDTHTYHDVYLAKQPVFDDAGSLWGFELLYRGDLNATSAQFTDSDLASLAVTAAAGLCTEADLKGGLHIALTFSSKSIISGVPEALPPENLIVEVQEAQALDPELKPALTRLAEKGYRIAVADYQARTGAEWLVSLCDFLLIDVIGFEPREIIHIVTTGKSFGKTLMAKKVEDVTTQQLAASLGCTLFQGYFFKHPEIVAHRTLSSHEAGRLRLLKIIQRGDLELEELTEAIRSDVGLSYRLINYLNSPFFGIRHTIRSVEQAVTLLGWRQIVDWLRVIILADFAVGDTGRELAFASVQRARFLELAAHSLGSDEEAAKTRFLLGLFSLLDVMLATPMDELVDPMNLDTEIAVALLGQNNEFARWLGLAISFEKGDWKGLDAAVKSMDLDPAVIARSYAEALDWTSMLMMEMPSNDGR</sequence>
<reference evidence="2 3" key="1">
    <citation type="submission" date="2019-04" db="EMBL/GenBank/DDBJ databases">
        <title>Isolation and culture of sulfate reducing bacteria from the cold seep of the South China Sea.</title>
        <authorList>
            <person name="Sun C."/>
            <person name="Liu R."/>
        </authorList>
    </citation>
    <scope>NUCLEOTIDE SEQUENCE [LARGE SCALE GENOMIC DNA]</scope>
    <source>
        <strain evidence="2 3">CS1</strain>
    </source>
</reference>
<dbReference type="PIRSF" id="PIRSF003180">
    <property type="entry name" value="DiGMPpdiest_YuxH"/>
    <property type="match status" value="1"/>
</dbReference>
<protein>
    <submittedName>
        <fullName evidence="2">HDOD domain-containing protein</fullName>
    </submittedName>
</protein>
<dbReference type="PROSITE" id="PS51833">
    <property type="entry name" value="HDOD"/>
    <property type="match status" value="1"/>
</dbReference>
<evidence type="ECO:0000313" key="2">
    <source>
        <dbReference type="EMBL" id="QJT10726.1"/>
    </source>
</evidence>
<dbReference type="InterPro" id="IPR001633">
    <property type="entry name" value="EAL_dom"/>
</dbReference>
<dbReference type="InterPro" id="IPR013976">
    <property type="entry name" value="HDOD"/>
</dbReference>
<dbReference type="EMBL" id="CP039543">
    <property type="protein sequence ID" value="QJT10726.1"/>
    <property type="molecule type" value="Genomic_DNA"/>
</dbReference>
<dbReference type="Pfam" id="PF08668">
    <property type="entry name" value="HDOD"/>
    <property type="match status" value="1"/>
</dbReference>
<feature type="domain" description="HDOD" evidence="1">
    <location>
        <begin position="206"/>
        <end position="395"/>
    </location>
</feature>
<dbReference type="Gene3D" id="1.10.3210.10">
    <property type="entry name" value="Hypothetical protein af1432"/>
    <property type="match status" value="1"/>
</dbReference>
<dbReference type="PANTHER" id="PTHR33525">
    <property type="match status" value="1"/>
</dbReference>
<keyword evidence="3" id="KW-1185">Reference proteome</keyword>
<dbReference type="PANTHER" id="PTHR33525:SF4">
    <property type="entry name" value="CYCLIC DI-GMP PHOSPHODIESTERASE CDGJ"/>
    <property type="match status" value="1"/>
</dbReference>
<organism evidence="2 3">
    <name type="scientific">Oceanidesulfovibrio marinus</name>
    <dbReference type="NCBI Taxonomy" id="370038"/>
    <lineage>
        <taxon>Bacteria</taxon>
        <taxon>Pseudomonadati</taxon>
        <taxon>Thermodesulfobacteriota</taxon>
        <taxon>Desulfovibrionia</taxon>
        <taxon>Desulfovibrionales</taxon>
        <taxon>Desulfovibrionaceae</taxon>
        <taxon>Oceanidesulfovibrio</taxon>
    </lineage>
</organism>
<dbReference type="InterPro" id="IPR014408">
    <property type="entry name" value="dGMP_Pdiesterase_EAL/HD-GYP"/>
</dbReference>
<dbReference type="Proteomes" id="UP000503251">
    <property type="component" value="Chromosome"/>
</dbReference>
<dbReference type="SUPFAM" id="SSF141868">
    <property type="entry name" value="EAL domain-like"/>
    <property type="match status" value="1"/>
</dbReference>
<dbReference type="InterPro" id="IPR035919">
    <property type="entry name" value="EAL_sf"/>
</dbReference>
<proteinExistence type="predicted"/>
<dbReference type="Gene3D" id="3.20.20.450">
    <property type="entry name" value="EAL domain"/>
    <property type="match status" value="1"/>
</dbReference>
<evidence type="ECO:0000313" key="3">
    <source>
        <dbReference type="Proteomes" id="UP000503251"/>
    </source>
</evidence>